<protein>
    <recommendedName>
        <fullName evidence="4">DUF4232 domain-containing protein</fullName>
    </recommendedName>
</protein>
<reference evidence="2" key="2">
    <citation type="submission" date="2020-09" db="EMBL/GenBank/DDBJ databases">
        <authorList>
            <person name="Sun Q."/>
            <person name="Ohkuma M."/>
        </authorList>
    </citation>
    <scope>NUCLEOTIDE SEQUENCE</scope>
    <source>
        <strain evidence="2">JCM 4518</strain>
    </source>
</reference>
<gene>
    <name evidence="2" type="ORF">GCM10010305_53720</name>
</gene>
<organism evidence="2 3">
    <name type="scientific">Streptomyces termitum</name>
    <dbReference type="NCBI Taxonomy" id="67368"/>
    <lineage>
        <taxon>Bacteria</taxon>
        <taxon>Bacillati</taxon>
        <taxon>Actinomycetota</taxon>
        <taxon>Actinomycetes</taxon>
        <taxon>Kitasatosporales</taxon>
        <taxon>Streptomycetaceae</taxon>
        <taxon>Streptomyces</taxon>
    </lineage>
</organism>
<feature type="chain" id="PRO_5037551937" description="DUF4232 domain-containing protein" evidence="1">
    <location>
        <begin position="25"/>
        <end position="156"/>
    </location>
</feature>
<dbReference type="EMBL" id="BMUL01000018">
    <property type="protein sequence ID" value="GHB03840.1"/>
    <property type="molecule type" value="Genomic_DNA"/>
</dbReference>
<keyword evidence="3" id="KW-1185">Reference proteome</keyword>
<evidence type="ECO:0000313" key="3">
    <source>
        <dbReference type="Proteomes" id="UP000644020"/>
    </source>
</evidence>
<dbReference type="RefSeq" id="WP_189981999.1">
    <property type="nucleotide sequence ID" value="NZ_BMUL01000018.1"/>
</dbReference>
<dbReference type="AlphaFoldDB" id="A0A918TBH2"/>
<sequence length="156" mass="16284">MVRRMGAAVAAVGMGLLVIAPAQADSTATEATTFRFSAGGAVCLATPESPHWSSGAADRRILFKTRVTCDSTYPSVTVRIKGRLERGPLIGPKHIAATSDQTQVIKKGASATFYTPQIGGAQVSEPGWYTGTVTGQITAPVPGNIDDGHSRTVEVR</sequence>
<keyword evidence="1" id="KW-0732">Signal</keyword>
<feature type="signal peptide" evidence="1">
    <location>
        <begin position="1"/>
        <end position="24"/>
    </location>
</feature>
<reference evidence="2" key="1">
    <citation type="journal article" date="2014" name="Int. J. Syst. Evol. Microbiol.">
        <title>Complete genome sequence of Corynebacterium casei LMG S-19264T (=DSM 44701T), isolated from a smear-ripened cheese.</title>
        <authorList>
            <consortium name="US DOE Joint Genome Institute (JGI-PGF)"/>
            <person name="Walter F."/>
            <person name="Albersmeier A."/>
            <person name="Kalinowski J."/>
            <person name="Ruckert C."/>
        </authorList>
    </citation>
    <scope>NUCLEOTIDE SEQUENCE</scope>
    <source>
        <strain evidence="2">JCM 4518</strain>
    </source>
</reference>
<proteinExistence type="predicted"/>
<comment type="caution">
    <text evidence="2">The sequence shown here is derived from an EMBL/GenBank/DDBJ whole genome shotgun (WGS) entry which is preliminary data.</text>
</comment>
<evidence type="ECO:0000313" key="2">
    <source>
        <dbReference type="EMBL" id="GHB03840.1"/>
    </source>
</evidence>
<dbReference type="Proteomes" id="UP000644020">
    <property type="component" value="Unassembled WGS sequence"/>
</dbReference>
<accession>A0A918TBH2</accession>
<evidence type="ECO:0008006" key="4">
    <source>
        <dbReference type="Google" id="ProtNLM"/>
    </source>
</evidence>
<name>A0A918TBH2_9ACTN</name>
<evidence type="ECO:0000256" key="1">
    <source>
        <dbReference type="SAM" id="SignalP"/>
    </source>
</evidence>